<dbReference type="InterPro" id="IPR011009">
    <property type="entry name" value="Kinase-like_dom_sf"/>
</dbReference>
<reference evidence="1 2" key="1">
    <citation type="submission" date="2017-11" db="EMBL/GenBank/DDBJ databases">
        <title>Comparative genomic analysis of Holospora spp., intranuclear symbionts of paramecia.</title>
        <authorList>
            <person name="Garushyants S.K."/>
            <person name="Beliavskaya A."/>
            <person name="Malko D.B."/>
            <person name="Logacheva M.D."/>
            <person name="Rautian M.S."/>
            <person name="Gelfand M.S."/>
        </authorList>
    </citation>
    <scope>NUCLEOTIDE SEQUENCE [LARGE SCALE GENOMIC DNA]</scope>
    <source>
        <strain evidence="2">02AZ16</strain>
    </source>
</reference>
<evidence type="ECO:0000313" key="2">
    <source>
        <dbReference type="Proteomes" id="UP000239425"/>
    </source>
</evidence>
<sequence>MPISLLCTPDSWRILPSSPGNINYWDDIEKYCQHWENSAVIRQRIENLNKASAHIALFLEYVPQNFDAHFKNILTDAKRIYLIDFGLALSSRFDLSEKEKEFLKQHQSYDQACAAVNLLHCIITSLFGKEHWEIRLHKYLAGELSNVPPAINTIINRYAPIALLMDEFFQKLQKESKSTPYPATQLEKLLRAISSETT</sequence>
<dbReference type="EMBL" id="PHHC01000141">
    <property type="protein sequence ID" value="PPE03036.1"/>
    <property type="molecule type" value="Genomic_DNA"/>
</dbReference>
<dbReference type="AlphaFoldDB" id="A0A2S5R6S8"/>
<keyword evidence="2" id="KW-1185">Reference proteome</keyword>
<name>A0A2S5R6S8_9PROT</name>
<evidence type="ECO:0008006" key="3">
    <source>
        <dbReference type="Google" id="ProtNLM"/>
    </source>
</evidence>
<gene>
    <name evidence="1" type="ORF">HCUR_01467</name>
</gene>
<accession>A0A2S5R6S8</accession>
<proteinExistence type="predicted"/>
<evidence type="ECO:0000313" key="1">
    <source>
        <dbReference type="EMBL" id="PPE03036.1"/>
    </source>
</evidence>
<dbReference type="Proteomes" id="UP000239425">
    <property type="component" value="Unassembled WGS sequence"/>
</dbReference>
<comment type="caution">
    <text evidence="1">The sequence shown here is derived from an EMBL/GenBank/DDBJ whole genome shotgun (WGS) entry which is preliminary data.</text>
</comment>
<protein>
    <recommendedName>
        <fullName evidence="3">Protein kinase domain-containing protein</fullName>
    </recommendedName>
</protein>
<dbReference type="SUPFAM" id="SSF56112">
    <property type="entry name" value="Protein kinase-like (PK-like)"/>
    <property type="match status" value="1"/>
</dbReference>
<organism evidence="1 2">
    <name type="scientific">Holospora curviuscula</name>
    <dbReference type="NCBI Taxonomy" id="1082868"/>
    <lineage>
        <taxon>Bacteria</taxon>
        <taxon>Pseudomonadati</taxon>
        <taxon>Pseudomonadota</taxon>
        <taxon>Alphaproteobacteria</taxon>
        <taxon>Holosporales</taxon>
        <taxon>Holosporaceae</taxon>
        <taxon>Holospora</taxon>
    </lineage>
</organism>